<protein>
    <submittedName>
        <fullName evidence="1">Uncharacterized protein</fullName>
    </submittedName>
</protein>
<gene>
    <name evidence="1" type="ordered locus">MYSTI_08120</name>
</gene>
<proteinExistence type="predicted"/>
<dbReference type="AlphaFoldDB" id="L7UK63"/>
<dbReference type="PATRIC" id="fig|1278073.3.peg.8275"/>
<keyword evidence="2" id="KW-1185">Reference proteome</keyword>
<dbReference type="Proteomes" id="UP000011131">
    <property type="component" value="Chromosome"/>
</dbReference>
<reference evidence="1 2" key="1">
    <citation type="journal article" date="2013" name="Genome Announc.">
        <title>Complete genome sequence of Myxococcus stipitatus strain DSM 14675, a fruiting myxobacterium.</title>
        <authorList>
            <person name="Huntley S."/>
            <person name="Kneip S."/>
            <person name="Treuner-Lange A."/>
            <person name="Sogaard-Andersen L."/>
        </authorList>
    </citation>
    <scope>NUCLEOTIDE SEQUENCE [LARGE SCALE GENOMIC DNA]</scope>
    <source>
        <strain evidence="2">DSM 14675 / JCM 12634 / Mx s8</strain>
    </source>
</reference>
<dbReference type="HOGENOM" id="CLU_110224_0_0_7"/>
<evidence type="ECO:0000313" key="1">
    <source>
        <dbReference type="EMBL" id="AGC49386.1"/>
    </source>
</evidence>
<dbReference type="KEGG" id="msd:MYSTI_08120"/>
<sequence>MQPLPTSSPVTWGEQEPRVPHVAVARVSRADFERRWGPPHWSSTQDDGVDPTVSWGWRADCGLLLTVSFVERTGAFHVTVREDELDHALAHLDWWRGEVVWRFDEATPRLRDGWAVYRQDDTGNVHDVCVMRNRAHAECLAHRLESRAHKQWYSVEARGTAATRRGL</sequence>
<accession>L7UK63</accession>
<dbReference type="EMBL" id="CP004025">
    <property type="protein sequence ID" value="AGC49386.1"/>
    <property type="molecule type" value="Genomic_DNA"/>
</dbReference>
<evidence type="ECO:0000313" key="2">
    <source>
        <dbReference type="Proteomes" id="UP000011131"/>
    </source>
</evidence>
<name>L7UK63_MYXSD</name>
<organism evidence="1 2">
    <name type="scientific">Myxococcus stipitatus (strain DSM 14675 / JCM 12634 / Mx s8)</name>
    <dbReference type="NCBI Taxonomy" id="1278073"/>
    <lineage>
        <taxon>Bacteria</taxon>
        <taxon>Pseudomonadati</taxon>
        <taxon>Myxococcota</taxon>
        <taxon>Myxococcia</taxon>
        <taxon>Myxococcales</taxon>
        <taxon>Cystobacterineae</taxon>
        <taxon>Myxococcaceae</taxon>
        <taxon>Myxococcus</taxon>
    </lineage>
</organism>